<dbReference type="SUPFAM" id="SSF88946">
    <property type="entry name" value="Sigma2 domain of RNA polymerase sigma factors"/>
    <property type="match status" value="1"/>
</dbReference>
<organism evidence="6 7">
    <name type="scientific">Paraflavitalea soli</name>
    <dbReference type="NCBI Taxonomy" id="2315862"/>
    <lineage>
        <taxon>Bacteria</taxon>
        <taxon>Pseudomonadati</taxon>
        <taxon>Bacteroidota</taxon>
        <taxon>Chitinophagia</taxon>
        <taxon>Chitinophagales</taxon>
        <taxon>Chitinophagaceae</taxon>
        <taxon>Paraflavitalea</taxon>
    </lineage>
</organism>
<dbReference type="NCBIfam" id="TIGR02937">
    <property type="entry name" value="sigma70-ECF"/>
    <property type="match status" value="1"/>
</dbReference>
<dbReference type="EMBL" id="CP032157">
    <property type="protein sequence ID" value="AXY72700.1"/>
    <property type="molecule type" value="Genomic_DNA"/>
</dbReference>
<dbReference type="CDD" id="cd06171">
    <property type="entry name" value="Sigma70_r4"/>
    <property type="match status" value="1"/>
</dbReference>
<dbReference type="InterPro" id="IPR014284">
    <property type="entry name" value="RNA_pol_sigma-70_dom"/>
</dbReference>
<dbReference type="Gene3D" id="1.10.1740.10">
    <property type="match status" value="1"/>
</dbReference>
<proteinExistence type="inferred from homology"/>
<dbReference type="InterPro" id="IPR013325">
    <property type="entry name" value="RNA_pol_sigma_r2"/>
</dbReference>
<evidence type="ECO:0000313" key="6">
    <source>
        <dbReference type="EMBL" id="AXY72700.1"/>
    </source>
</evidence>
<dbReference type="Proteomes" id="UP000263900">
    <property type="component" value="Chromosome"/>
</dbReference>
<reference evidence="6 7" key="1">
    <citation type="submission" date="2018-09" db="EMBL/GenBank/DDBJ databases">
        <title>Genome sequencing of strain 6GH32-13.</title>
        <authorList>
            <person name="Weon H.-Y."/>
            <person name="Heo J."/>
            <person name="Kwon S.-W."/>
        </authorList>
    </citation>
    <scope>NUCLEOTIDE SEQUENCE [LARGE SCALE GENOMIC DNA]</scope>
    <source>
        <strain evidence="6 7">5GH32-13</strain>
    </source>
</reference>
<accession>A0A3B7MHM3</accession>
<dbReference type="InterPro" id="IPR039425">
    <property type="entry name" value="RNA_pol_sigma-70-like"/>
</dbReference>
<dbReference type="GO" id="GO:0016987">
    <property type="term" value="F:sigma factor activity"/>
    <property type="evidence" value="ECO:0007669"/>
    <property type="project" value="UniProtKB-KW"/>
</dbReference>
<feature type="domain" description="RNA polymerase sigma-70 region 4" evidence="5">
    <location>
        <begin position="169"/>
        <end position="218"/>
    </location>
</feature>
<dbReference type="InterPro" id="IPR007630">
    <property type="entry name" value="RNA_pol_sigma70_r4"/>
</dbReference>
<keyword evidence="7" id="KW-1185">Reference proteome</keyword>
<comment type="similarity">
    <text evidence="1">Belongs to the sigma-70 factor family. ECF subfamily.</text>
</comment>
<evidence type="ECO:0000256" key="2">
    <source>
        <dbReference type="ARBA" id="ARBA00023015"/>
    </source>
</evidence>
<evidence type="ECO:0000313" key="7">
    <source>
        <dbReference type="Proteomes" id="UP000263900"/>
    </source>
</evidence>
<evidence type="ECO:0000256" key="1">
    <source>
        <dbReference type="ARBA" id="ARBA00010641"/>
    </source>
</evidence>
<gene>
    <name evidence="6" type="ORF">D3H65_01360</name>
</gene>
<name>A0A3B7MHM3_9BACT</name>
<dbReference type="InterPro" id="IPR036388">
    <property type="entry name" value="WH-like_DNA-bd_sf"/>
</dbReference>
<dbReference type="PANTHER" id="PTHR43133:SF46">
    <property type="entry name" value="RNA POLYMERASE SIGMA-70 FACTOR ECF SUBFAMILY"/>
    <property type="match status" value="1"/>
</dbReference>
<dbReference type="SUPFAM" id="SSF88659">
    <property type="entry name" value="Sigma3 and sigma4 domains of RNA polymerase sigma factors"/>
    <property type="match status" value="1"/>
</dbReference>
<sequence length="235" mass="27031">MVIPKGFGYLYPNPVKIGSHSQKNTIWQQSYSKSLYIEPGNSNIPLITKTTSLTVKQFEQYYLTCRVNFFRYTRQFVKDEKAAQDIVSNAFEHCWKVKEKFDTQAAMQKYLYAICRSRSYNFLKYGSGFKNKKELIVKDLEALAQVVSADDEVTRNTMINEHLEEMHKALQQLPDQKRSIIQLAFLEELSNDEVASQLGITPLHVRVAKSKALAQLRNLLQNKILLDACALILLS</sequence>
<keyword evidence="3" id="KW-0731">Sigma factor</keyword>
<dbReference type="InterPro" id="IPR013324">
    <property type="entry name" value="RNA_pol_sigma_r3/r4-like"/>
</dbReference>
<dbReference type="Gene3D" id="1.10.10.10">
    <property type="entry name" value="Winged helix-like DNA-binding domain superfamily/Winged helix DNA-binding domain"/>
    <property type="match status" value="1"/>
</dbReference>
<keyword evidence="4" id="KW-0804">Transcription</keyword>
<dbReference type="KEGG" id="pseg:D3H65_01360"/>
<dbReference type="AlphaFoldDB" id="A0A3B7MHM3"/>
<dbReference type="GO" id="GO:0006352">
    <property type="term" value="P:DNA-templated transcription initiation"/>
    <property type="evidence" value="ECO:0007669"/>
    <property type="project" value="InterPro"/>
</dbReference>
<evidence type="ECO:0000259" key="5">
    <source>
        <dbReference type="Pfam" id="PF04545"/>
    </source>
</evidence>
<keyword evidence="2" id="KW-0805">Transcription regulation</keyword>
<dbReference type="Pfam" id="PF04545">
    <property type="entry name" value="Sigma70_r4"/>
    <property type="match status" value="1"/>
</dbReference>
<evidence type="ECO:0000256" key="3">
    <source>
        <dbReference type="ARBA" id="ARBA00023082"/>
    </source>
</evidence>
<dbReference type="OrthoDB" id="9782108at2"/>
<evidence type="ECO:0000256" key="4">
    <source>
        <dbReference type="ARBA" id="ARBA00023163"/>
    </source>
</evidence>
<protein>
    <submittedName>
        <fullName evidence="6">Sigma-70 family RNA polymerase sigma factor</fullName>
    </submittedName>
</protein>
<dbReference type="PANTHER" id="PTHR43133">
    <property type="entry name" value="RNA POLYMERASE ECF-TYPE SIGMA FACTO"/>
    <property type="match status" value="1"/>
</dbReference>